<evidence type="ECO:0000256" key="2">
    <source>
        <dbReference type="ARBA" id="ARBA00022670"/>
    </source>
</evidence>
<dbReference type="GO" id="GO:0008234">
    <property type="term" value="F:cysteine-type peptidase activity"/>
    <property type="evidence" value="ECO:0007669"/>
    <property type="project" value="UniProtKB-KW"/>
</dbReference>
<dbReference type="PATRIC" id="fig|1129794.4.peg.4313"/>
<evidence type="ECO:0000313" key="7">
    <source>
        <dbReference type="Proteomes" id="UP000011864"/>
    </source>
</evidence>
<dbReference type="SUPFAM" id="SSF54001">
    <property type="entry name" value="Cysteine proteinases"/>
    <property type="match status" value="1"/>
</dbReference>
<name>K7ACG4_9ALTE</name>
<dbReference type="InterPro" id="IPR051202">
    <property type="entry name" value="Peptidase_C40"/>
</dbReference>
<dbReference type="HOGENOM" id="CLU_045651_0_0_6"/>
<evidence type="ECO:0000256" key="3">
    <source>
        <dbReference type="ARBA" id="ARBA00022801"/>
    </source>
</evidence>
<dbReference type="GO" id="GO:0006508">
    <property type="term" value="P:proteolysis"/>
    <property type="evidence" value="ECO:0007669"/>
    <property type="project" value="UniProtKB-KW"/>
</dbReference>
<evidence type="ECO:0000256" key="4">
    <source>
        <dbReference type="ARBA" id="ARBA00022807"/>
    </source>
</evidence>
<comment type="similarity">
    <text evidence="1">Belongs to the peptidase C40 family.</text>
</comment>
<evidence type="ECO:0000256" key="1">
    <source>
        <dbReference type="ARBA" id="ARBA00007074"/>
    </source>
</evidence>
<dbReference type="InterPro" id="IPR027017">
    <property type="entry name" value="P60_peptidase_YkfC"/>
</dbReference>
<dbReference type="Gene3D" id="3.90.1720.10">
    <property type="entry name" value="endopeptidase domain like (from Nostoc punctiforme)"/>
    <property type="match status" value="1"/>
</dbReference>
<dbReference type="RefSeq" id="WP_007639246.1">
    <property type="nucleotide sequence ID" value="NC_020514.1"/>
</dbReference>
<dbReference type="PANTHER" id="PTHR47053:SF1">
    <property type="entry name" value="MUREIN DD-ENDOPEPTIDASE MEPH-RELATED"/>
    <property type="match status" value="1"/>
</dbReference>
<dbReference type="AlphaFoldDB" id="K7ACG4"/>
<keyword evidence="2" id="KW-0645">Protease</keyword>
<dbReference type="eggNOG" id="COG0791">
    <property type="taxonomic scope" value="Bacteria"/>
</dbReference>
<dbReference type="InterPro" id="IPR039439">
    <property type="entry name" value="SH3b1_dom"/>
</dbReference>
<dbReference type="Proteomes" id="UP000011864">
    <property type="component" value="Chromosome"/>
</dbReference>
<protein>
    <submittedName>
        <fullName evidence="6">NLP/P60 protein</fullName>
    </submittedName>
</protein>
<sequence>MLNITRVQTSHYRKNYRRLSQIILFLAYSTCSNLAFSNSNVPDISSHQLNAQYWQTKLKNNEVMSMKNQDVEAFNQQLFTSNPFVVNPLASPTSLDKAALIDKIHSISSVPSSARFYEDGAQLTEQNFKVYTDNLNIQGVKAHNEVKFGLVTQRSSLRTFPTLDRVFNKSMDFDLDRFQETGVFPSEAVAILHSSADGKWLLVQNYNYLAWVSQDDIAIGTKQQVHTYLDHQDFLLITGAKVLTSYVPNEPEISQVQLDMGVKLPLLSINEQHGELYGQSTAGSYEVKLPVRNLDGSLSIKTALIGRTQDVHQGYLEYTAQNVIAQAFKFLGERYGWGHDYNGRDCTGFVGEIYKTFGILMPRNSGQQGKGEYGTNFRFDKNSDSTSKLAFIKNMQIGDLIYIPGHVMLYLGKENNQPIVIHDVKGLAYWTPEGEYYQGVLNAVSVTPLITLHLNETTTYVDKIYNIKRLTLNNIERD</sequence>
<dbReference type="Pfam" id="PF12913">
    <property type="entry name" value="SH3_6"/>
    <property type="match status" value="1"/>
</dbReference>
<proteinExistence type="inferred from homology"/>
<dbReference type="EMBL" id="CP003837">
    <property type="protein sequence ID" value="AGH46433.1"/>
    <property type="molecule type" value="Genomic_DNA"/>
</dbReference>
<dbReference type="PROSITE" id="PS51935">
    <property type="entry name" value="NLPC_P60"/>
    <property type="match status" value="1"/>
</dbReference>
<dbReference type="InterPro" id="IPR038765">
    <property type="entry name" value="Papain-like_cys_pep_sf"/>
</dbReference>
<keyword evidence="3" id="KW-0378">Hydrolase</keyword>
<feature type="domain" description="NlpC/P60" evidence="5">
    <location>
        <begin position="317"/>
        <end position="448"/>
    </location>
</feature>
<reference evidence="6 7" key="1">
    <citation type="journal article" date="2013" name="Genome Announc.">
        <title>Complete Genome Sequence of Glaciecola psychrophila Strain 170T.</title>
        <authorList>
            <person name="Yin J."/>
            <person name="Chen J."/>
            <person name="Liu G."/>
            <person name="Yu Y."/>
            <person name="Song L."/>
            <person name="Wang X."/>
            <person name="Qu X."/>
        </authorList>
    </citation>
    <scope>NUCLEOTIDE SEQUENCE [LARGE SCALE GENOMIC DNA]</scope>
    <source>
        <strain evidence="6 7">170</strain>
    </source>
</reference>
<accession>K7ACG4</accession>
<dbReference type="PIRSF" id="PIRSF019015">
    <property type="entry name" value="P60_peptidase_YkfC"/>
    <property type="match status" value="1"/>
</dbReference>
<evidence type="ECO:0000313" key="6">
    <source>
        <dbReference type="EMBL" id="AGH46433.1"/>
    </source>
</evidence>
<dbReference type="STRING" id="1129794.C427_4331"/>
<organism evidence="6 7">
    <name type="scientific">Paraglaciecola psychrophila 170</name>
    <dbReference type="NCBI Taxonomy" id="1129794"/>
    <lineage>
        <taxon>Bacteria</taxon>
        <taxon>Pseudomonadati</taxon>
        <taxon>Pseudomonadota</taxon>
        <taxon>Gammaproteobacteria</taxon>
        <taxon>Alteromonadales</taxon>
        <taxon>Alteromonadaceae</taxon>
        <taxon>Paraglaciecola</taxon>
    </lineage>
</organism>
<dbReference type="Pfam" id="PF00877">
    <property type="entry name" value="NLPC_P60"/>
    <property type="match status" value="1"/>
</dbReference>
<keyword evidence="4" id="KW-0788">Thiol protease</keyword>
<evidence type="ECO:0000259" key="5">
    <source>
        <dbReference type="PROSITE" id="PS51935"/>
    </source>
</evidence>
<dbReference type="PANTHER" id="PTHR47053">
    <property type="entry name" value="MUREIN DD-ENDOPEPTIDASE MEPH-RELATED"/>
    <property type="match status" value="1"/>
</dbReference>
<keyword evidence="7" id="KW-1185">Reference proteome</keyword>
<dbReference type="KEGG" id="gps:C427_4331"/>
<dbReference type="InterPro" id="IPR000064">
    <property type="entry name" value="NLP_P60_dom"/>
</dbReference>
<gene>
    <name evidence="6" type="ORF">C427_4331</name>
</gene>
<dbReference type="OrthoDB" id="9808890at2"/>